<dbReference type="RefSeq" id="WP_173272870.1">
    <property type="nucleotide sequence ID" value="NZ_JABMKV010000003.1"/>
</dbReference>
<evidence type="ECO:0000313" key="1">
    <source>
        <dbReference type="EMBL" id="NQX32628.1"/>
    </source>
</evidence>
<proteinExistence type="predicted"/>
<reference evidence="1 2" key="1">
    <citation type="submission" date="2020-05" db="EMBL/GenBank/DDBJ databases">
        <title>Description of Pedobacter foliorum sp. nov.</title>
        <authorList>
            <person name="Qi S."/>
            <person name="Carlier A."/>
            <person name="Cnockaert M."/>
            <person name="Vandamme P."/>
        </authorList>
    </citation>
    <scope>NUCLEOTIDE SEQUENCE [LARGE SCALE GENOMIC DNA]</scope>
    <source>
        <strain evidence="1 2">LMG 31300</strain>
    </source>
</reference>
<sequence>MNKAIRINHLLKIGFLFALVFNMLCLNIASAQNAFENDLKKKMDSLIAEKGPLLIGQTMLPNNGIQSLMTPSAWGSTGTYVFGVVGGVYPSAYSKKADLISALGVTFGNPAKSVNVSASVNITRVTELRDLSVNLVVNRQIFRASSISVGGVQLFANSTVSDSPDGTYYIAFSHAVQTVRSKTAGYSALGYTIGFGTGRFLYKSPYDIAAGKGKYGTGVFANISFEVLKQININAEWSGLNLGFSTGVRPIRTSPLTLGLGVYNLTKYSGDKPAVLATLSYPISLSKKVQ</sequence>
<organism evidence="1 2">
    <name type="scientific">Pedobacter boryungensis</name>
    <dbReference type="NCBI Taxonomy" id="869962"/>
    <lineage>
        <taxon>Bacteria</taxon>
        <taxon>Pseudomonadati</taxon>
        <taxon>Bacteroidota</taxon>
        <taxon>Sphingobacteriia</taxon>
        <taxon>Sphingobacteriales</taxon>
        <taxon>Sphingobacteriaceae</taxon>
        <taxon>Pedobacter</taxon>
    </lineage>
</organism>
<name>A0ABX2DEV2_9SPHI</name>
<accession>A0ABX2DEV2</accession>
<evidence type="ECO:0000313" key="2">
    <source>
        <dbReference type="Proteomes" id="UP000762110"/>
    </source>
</evidence>
<keyword evidence="2" id="KW-1185">Reference proteome</keyword>
<gene>
    <name evidence="1" type="ORF">HQN85_12870</name>
</gene>
<protein>
    <recommendedName>
        <fullName evidence="3">DUF3316 domain-containing protein</fullName>
    </recommendedName>
</protein>
<dbReference type="Proteomes" id="UP000762110">
    <property type="component" value="Unassembled WGS sequence"/>
</dbReference>
<dbReference type="EMBL" id="JABMKV010000003">
    <property type="protein sequence ID" value="NQX32628.1"/>
    <property type="molecule type" value="Genomic_DNA"/>
</dbReference>
<comment type="caution">
    <text evidence="1">The sequence shown here is derived from an EMBL/GenBank/DDBJ whole genome shotgun (WGS) entry which is preliminary data.</text>
</comment>
<evidence type="ECO:0008006" key="3">
    <source>
        <dbReference type="Google" id="ProtNLM"/>
    </source>
</evidence>